<dbReference type="GO" id="GO:0015936">
    <property type="term" value="P:coenzyme A metabolic process"/>
    <property type="evidence" value="ECO:0007669"/>
    <property type="project" value="InterPro"/>
</dbReference>
<keyword evidence="6 12" id="KW-0521">NADP</keyword>
<dbReference type="GO" id="GO:0008299">
    <property type="term" value="P:isoprenoid biosynthetic process"/>
    <property type="evidence" value="ECO:0007669"/>
    <property type="project" value="UniProtKB-KW"/>
</dbReference>
<dbReference type="GO" id="GO:0005778">
    <property type="term" value="C:peroxisomal membrane"/>
    <property type="evidence" value="ECO:0007669"/>
    <property type="project" value="TreeGrafter"/>
</dbReference>
<dbReference type="FunFam" id="1.10.3270.10:FF:000001">
    <property type="entry name" value="3-hydroxy-3-methylglutaryl coenzyme A reductase"/>
    <property type="match status" value="1"/>
</dbReference>
<dbReference type="PANTHER" id="PTHR10572:SF24">
    <property type="entry name" value="3-HYDROXY-3-METHYLGLUTARYL-COENZYME A REDUCTASE"/>
    <property type="match status" value="1"/>
</dbReference>
<evidence type="ECO:0000256" key="7">
    <source>
        <dbReference type="ARBA" id="ARBA00022989"/>
    </source>
</evidence>
<evidence type="ECO:0000259" key="13">
    <source>
        <dbReference type="PROSITE" id="PS50156"/>
    </source>
</evidence>
<dbReference type="Pfam" id="PF12349">
    <property type="entry name" value="Sterol-sensing"/>
    <property type="match status" value="1"/>
</dbReference>
<dbReference type="InterPro" id="IPR009023">
    <property type="entry name" value="HMG_CoA_Rdtase_NAD(P)-bd_sf"/>
</dbReference>
<sequence length="814" mass="89045">MLTVDGQNQAPFHQRPVRYCQGCPNEAEYNAADAIVMTFIRCFAILYAYHQFLRLRKQGSKYILGVAGLFIAISSFVFVSTLINFLRIDVSDLKDALFFFLLLIDLSKAAMLAEFALSARNQEEVKINIARGMSVLGPTITLDTIVGTLFMGVGILSGFQRLEMLSYFACLSAIVNYIIFMTCYPACLSLIRELSSMSNNYGSLISKALKEEDHKSNPIVQRVKIIMTAGLALVHMHSRLPLREDILDDYSSSRFSDQQQHTVANNTDDASFPSYIMKLVTTSADHIVILIVLLALIIKFVFFENSPRTGMPFLRSSSFYLSDDNSKCTEDRSIQTEVAVENDETTDKKGARPKTQEARSLVECLRIYRTDLHTKNLTDDEVVALVKNKQIAVYALEKATDQPERGVELRRRIIGERGNFTLAIKSLPFKDYDYSKVMGACCENVLGYVPIPVGISGPLKLDGQLYYIPMATTEGCLVASTNRGCNVLFQNGVTSSIVQDGMTRAPVVRFPSAAQASEAKLWIQDPVNFAEIKQKFDSSSRYARLTKVYPVISGRLLFIRFQAETGDAMGMNMLSKGTEECLRVIQSNFPDMEILSVSGNYCSDKKPAAVNWIEGRGKWVICEATVPASVVGTVLKTSVDALIDINVSKNLIGSAMAGSIGGFNAHAANIVAAIYIATGQDPAQTVGSSNCITFMERTGEDGQDLYITCTMPSIEIGTVGGGTFLPAQSACLEILKVKGPNVVNPGENAKQLAKIVCATVLAGELSLISALATGQLVKSHLKHNRSSTTMSPVAMPSCTIQEKLLSVPPSSTTQ</sequence>
<dbReference type="GO" id="GO:0004420">
    <property type="term" value="F:hydroxymethylglutaryl-CoA reductase (NADPH) activity"/>
    <property type="evidence" value="ECO:0007669"/>
    <property type="project" value="UniProtKB-EC"/>
</dbReference>
<dbReference type="NCBIfam" id="TIGR00533">
    <property type="entry name" value="HMG_CoA_R_NADP"/>
    <property type="match status" value="1"/>
</dbReference>
<dbReference type="CDD" id="cd00643">
    <property type="entry name" value="HMG-CoA_reductase_classI"/>
    <property type="match status" value="1"/>
</dbReference>
<feature type="transmembrane region" description="Helical" evidence="12">
    <location>
        <begin position="62"/>
        <end position="85"/>
    </location>
</feature>
<evidence type="ECO:0000256" key="12">
    <source>
        <dbReference type="RuleBase" id="RU361219"/>
    </source>
</evidence>
<dbReference type="FunFam" id="3.90.770.10:FF:000001">
    <property type="entry name" value="3-hydroxy-3-methylglutaryl coenzyme A reductase"/>
    <property type="match status" value="1"/>
</dbReference>
<dbReference type="InterPro" id="IPR000731">
    <property type="entry name" value="SSD"/>
</dbReference>
<evidence type="ECO:0000256" key="9">
    <source>
        <dbReference type="ARBA" id="ARBA00023136"/>
    </source>
</evidence>
<feature type="transmembrane region" description="Helical" evidence="12">
    <location>
        <begin position="287"/>
        <end position="303"/>
    </location>
</feature>
<evidence type="ECO:0000256" key="3">
    <source>
        <dbReference type="ARBA" id="ARBA00007661"/>
    </source>
</evidence>
<organism evidence="14 15">
    <name type="scientific">Popillia japonica</name>
    <name type="common">Japanese beetle</name>
    <dbReference type="NCBI Taxonomy" id="7064"/>
    <lineage>
        <taxon>Eukaryota</taxon>
        <taxon>Metazoa</taxon>
        <taxon>Ecdysozoa</taxon>
        <taxon>Arthropoda</taxon>
        <taxon>Hexapoda</taxon>
        <taxon>Insecta</taxon>
        <taxon>Pterygota</taxon>
        <taxon>Neoptera</taxon>
        <taxon>Endopterygota</taxon>
        <taxon>Coleoptera</taxon>
        <taxon>Polyphaga</taxon>
        <taxon>Scarabaeiformia</taxon>
        <taxon>Scarabaeidae</taxon>
        <taxon>Rutelinae</taxon>
        <taxon>Popillia</taxon>
    </lineage>
</organism>
<comment type="pathway">
    <text evidence="2 12">Metabolic intermediate biosynthesis; (R)-mevalonate biosynthesis; (R)-mevalonate from acetyl-CoA: step 3/3.</text>
</comment>
<dbReference type="Gene3D" id="3.90.770.10">
    <property type="entry name" value="3-hydroxy-3-methylglutaryl-coenzyme A Reductase, Chain A, domain 2"/>
    <property type="match status" value="1"/>
</dbReference>
<gene>
    <name evidence="14" type="ORF">QE152_g577</name>
</gene>
<dbReference type="PROSITE" id="PS50065">
    <property type="entry name" value="HMG_COA_REDUCTASE_4"/>
    <property type="match status" value="1"/>
</dbReference>
<feature type="transmembrane region" description="Helical" evidence="12">
    <location>
        <begin position="34"/>
        <end position="50"/>
    </location>
</feature>
<dbReference type="InterPro" id="IPR002202">
    <property type="entry name" value="HMG_CoA_Rdtase"/>
</dbReference>
<dbReference type="SUPFAM" id="SSF56542">
    <property type="entry name" value="Substrate-binding domain of HMG-CoA reductase"/>
    <property type="match status" value="1"/>
</dbReference>
<accession>A0AAW1NIE2</accession>
<keyword evidence="4 12" id="KW-0812">Transmembrane</keyword>
<dbReference type="Pfam" id="PF00368">
    <property type="entry name" value="HMG-CoA_red"/>
    <property type="match status" value="1"/>
</dbReference>
<comment type="subcellular location">
    <subcellularLocation>
        <location evidence="1 12">Endoplasmic reticulum membrane</location>
        <topology evidence="1 12">Multi-pass membrane protein</topology>
    </subcellularLocation>
</comment>
<name>A0AAW1NIE2_POPJA</name>
<dbReference type="InterPro" id="IPR004554">
    <property type="entry name" value="HMG_CoA_Rdtase_eu_arc"/>
</dbReference>
<evidence type="ECO:0000256" key="5">
    <source>
        <dbReference type="ARBA" id="ARBA00022824"/>
    </source>
</evidence>
<dbReference type="InterPro" id="IPR023076">
    <property type="entry name" value="HMG_CoA_Rdtase_CS"/>
</dbReference>
<evidence type="ECO:0000256" key="2">
    <source>
        <dbReference type="ARBA" id="ARBA00005084"/>
    </source>
</evidence>
<comment type="caution">
    <text evidence="14">The sequence shown here is derived from an EMBL/GenBank/DDBJ whole genome shotgun (WGS) entry which is preliminary data.</text>
</comment>
<keyword evidence="5 12" id="KW-0256">Endoplasmic reticulum</keyword>
<keyword evidence="8 12" id="KW-0560">Oxidoreductase</keyword>
<evidence type="ECO:0000256" key="11">
    <source>
        <dbReference type="ARBA" id="ARBA00049909"/>
    </source>
</evidence>
<proteinExistence type="inferred from homology"/>
<dbReference type="InterPro" id="IPR009029">
    <property type="entry name" value="HMG_CoA_Rdtase_sub-bd_dom_sf"/>
</dbReference>
<comment type="catalytic activity">
    <reaction evidence="11">
        <text>(R)-mevalonate + 2 NADP(+) + CoA = (3S)-3-hydroxy-3-methylglutaryl-CoA + 2 NADPH + 2 H(+)</text>
        <dbReference type="Rhea" id="RHEA:15989"/>
        <dbReference type="ChEBI" id="CHEBI:15378"/>
        <dbReference type="ChEBI" id="CHEBI:36464"/>
        <dbReference type="ChEBI" id="CHEBI:43074"/>
        <dbReference type="ChEBI" id="CHEBI:57287"/>
        <dbReference type="ChEBI" id="CHEBI:57783"/>
        <dbReference type="ChEBI" id="CHEBI:58349"/>
        <dbReference type="EC" id="1.1.1.34"/>
    </reaction>
    <physiologicalReaction direction="right-to-left" evidence="11">
        <dbReference type="Rhea" id="RHEA:15991"/>
    </physiologicalReaction>
</comment>
<dbReference type="EMBL" id="JASPKY010000003">
    <property type="protein sequence ID" value="KAK9758715.1"/>
    <property type="molecule type" value="Genomic_DNA"/>
</dbReference>
<dbReference type="PROSITE" id="PS00066">
    <property type="entry name" value="HMG_COA_REDUCTASE_1"/>
    <property type="match status" value="1"/>
</dbReference>
<dbReference type="EC" id="1.1.1.34" evidence="12"/>
<dbReference type="InterPro" id="IPR023282">
    <property type="entry name" value="HMG_CoA_Rdtase_N"/>
</dbReference>
<dbReference type="PROSITE" id="PS00318">
    <property type="entry name" value="HMG_COA_REDUCTASE_2"/>
    <property type="match status" value="1"/>
</dbReference>
<keyword evidence="7 12" id="KW-1133">Transmembrane helix</keyword>
<dbReference type="InterPro" id="IPR053958">
    <property type="entry name" value="HMGCR/SNAP/NPC1-like_SSD"/>
</dbReference>
<dbReference type="AlphaFoldDB" id="A0AAW1NIE2"/>
<feature type="transmembrane region" description="Helical" evidence="12">
    <location>
        <begin position="165"/>
        <end position="191"/>
    </location>
</feature>
<dbReference type="Gene3D" id="3.30.70.420">
    <property type="entry name" value="Hydroxymethylglutaryl-CoA reductase, class I/II, NAD/NADP-binding domain"/>
    <property type="match status" value="1"/>
</dbReference>
<dbReference type="PANTHER" id="PTHR10572">
    <property type="entry name" value="3-HYDROXY-3-METHYLGLUTARYL-COENZYME A REDUCTASE"/>
    <property type="match status" value="1"/>
</dbReference>
<keyword evidence="10" id="KW-0414">Isoprene biosynthesis</keyword>
<dbReference type="GO" id="GO:0016126">
    <property type="term" value="P:sterol biosynthetic process"/>
    <property type="evidence" value="ECO:0007669"/>
    <property type="project" value="TreeGrafter"/>
</dbReference>
<feature type="transmembrane region" description="Helical" evidence="12">
    <location>
        <begin position="97"/>
        <end position="119"/>
    </location>
</feature>
<feature type="transmembrane region" description="Helical" evidence="12">
    <location>
        <begin position="140"/>
        <end position="159"/>
    </location>
</feature>
<evidence type="ECO:0000256" key="4">
    <source>
        <dbReference type="ARBA" id="ARBA00022692"/>
    </source>
</evidence>
<evidence type="ECO:0000256" key="8">
    <source>
        <dbReference type="ARBA" id="ARBA00023002"/>
    </source>
</evidence>
<feature type="domain" description="SSD" evidence="13">
    <location>
        <begin position="33"/>
        <end position="190"/>
    </location>
</feature>
<dbReference type="PROSITE" id="PS50156">
    <property type="entry name" value="SSD"/>
    <property type="match status" value="1"/>
</dbReference>
<evidence type="ECO:0000256" key="1">
    <source>
        <dbReference type="ARBA" id="ARBA00004477"/>
    </source>
</evidence>
<evidence type="ECO:0000313" key="15">
    <source>
        <dbReference type="Proteomes" id="UP001458880"/>
    </source>
</evidence>
<dbReference type="FunFam" id="3.30.70.420:FF:000001">
    <property type="entry name" value="3-hydroxy-3-methylglutaryl coenzyme A reductase"/>
    <property type="match status" value="1"/>
</dbReference>
<dbReference type="Proteomes" id="UP001458880">
    <property type="component" value="Unassembled WGS sequence"/>
</dbReference>
<dbReference type="PROSITE" id="PS01192">
    <property type="entry name" value="HMG_COA_REDUCTASE_3"/>
    <property type="match status" value="1"/>
</dbReference>
<dbReference type="GO" id="GO:0005789">
    <property type="term" value="C:endoplasmic reticulum membrane"/>
    <property type="evidence" value="ECO:0007669"/>
    <property type="project" value="UniProtKB-SubCell"/>
</dbReference>
<evidence type="ECO:0000256" key="10">
    <source>
        <dbReference type="ARBA" id="ARBA00023229"/>
    </source>
</evidence>
<dbReference type="Gene3D" id="1.10.3270.10">
    <property type="entry name" value="HMGR, N-terminal domain"/>
    <property type="match status" value="1"/>
</dbReference>
<comment type="similarity">
    <text evidence="3 12">Belongs to the HMG-CoA reductase family.</text>
</comment>
<protein>
    <recommendedName>
        <fullName evidence="12">3-hydroxy-3-methylglutaryl coenzyme A reductase</fullName>
        <shortName evidence="12">HMG-CoA reductase</shortName>
        <ecNumber evidence="12">1.1.1.34</ecNumber>
    </recommendedName>
</protein>
<reference evidence="14 15" key="1">
    <citation type="journal article" date="2024" name="BMC Genomics">
        <title>De novo assembly and annotation of Popillia japonica's genome with initial clues to its potential as an invasive pest.</title>
        <authorList>
            <person name="Cucini C."/>
            <person name="Boschi S."/>
            <person name="Funari R."/>
            <person name="Cardaioli E."/>
            <person name="Iannotti N."/>
            <person name="Marturano G."/>
            <person name="Paoli F."/>
            <person name="Bruttini M."/>
            <person name="Carapelli A."/>
            <person name="Frati F."/>
            <person name="Nardi F."/>
        </authorList>
    </citation>
    <scope>NUCLEOTIDE SEQUENCE [LARGE SCALE GENOMIC DNA]</scope>
    <source>
        <strain evidence="14">DMR45628</strain>
    </source>
</reference>
<keyword evidence="15" id="KW-1185">Reference proteome</keyword>
<dbReference type="PRINTS" id="PR00071">
    <property type="entry name" value="HMGCOARDTASE"/>
</dbReference>
<evidence type="ECO:0000313" key="14">
    <source>
        <dbReference type="EMBL" id="KAK9758715.1"/>
    </source>
</evidence>
<dbReference type="SUPFAM" id="SSF55035">
    <property type="entry name" value="NAD-binding domain of HMG-CoA reductase"/>
    <property type="match status" value="1"/>
</dbReference>
<dbReference type="InterPro" id="IPR023074">
    <property type="entry name" value="HMG_CoA_Rdtase_cat_sf"/>
</dbReference>
<evidence type="ECO:0000256" key="6">
    <source>
        <dbReference type="ARBA" id="ARBA00022857"/>
    </source>
</evidence>
<keyword evidence="9 12" id="KW-0472">Membrane</keyword>